<keyword evidence="2" id="KW-1185">Reference proteome</keyword>
<reference evidence="2" key="1">
    <citation type="submission" date="2016-11" db="EMBL/GenBank/DDBJ databases">
        <authorList>
            <person name="Varghese N."/>
            <person name="Submissions S."/>
        </authorList>
    </citation>
    <scope>NUCLEOTIDE SEQUENCE [LARGE SCALE GENOMIC DNA]</scope>
    <source>
        <strain evidence="2">DSM 15292</strain>
    </source>
</reference>
<proteinExistence type="predicted"/>
<organism evidence="1 2">
    <name type="scientific">Algoriphagus halophilus</name>
    <dbReference type="NCBI Taxonomy" id="226505"/>
    <lineage>
        <taxon>Bacteria</taxon>
        <taxon>Pseudomonadati</taxon>
        <taxon>Bacteroidota</taxon>
        <taxon>Cytophagia</taxon>
        <taxon>Cytophagales</taxon>
        <taxon>Cyclobacteriaceae</taxon>
        <taxon>Algoriphagus</taxon>
    </lineage>
</organism>
<sequence>MTHFKTAQDTKKPGLSHIQPIKIEIVNDYEYKRIQACQLFMG</sequence>
<accession>A0A1N6H561</accession>
<protein>
    <submittedName>
        <fullName evidence="1">Uncharacterized protein</fullName>
    </submittedName>
</protein>
<dbReference type="Proteomes" id="UP000185221">
    <property type="component" value="Unassembled WGS sequence"/>
</dbReference>
<name>A0A1N6H561_9BACT</name>
<evidence type="ECO:0000313" key="1">
    <source>
        <dbReference type="EMBL" id="SIO14951.1"/>
    </source>
</evidence>
<dbReference type="EMBL" id="FSRC01000003">
    <property type="protein sequence ID" value="SIO14951.1"/>
    <property type="molecule type" value="Genomic_DNA"/>
</dbReference>
<gene>
    <name evidence="1" type="ORF">SAMN05444394_3568</name>
</gene>
<dbReference type="AlphaFoldDB" id="A0A1N6H561"/>
<evidence type="ECO:0000313" key="2">
    <source>
        <dbReference type="Proteomes" id="UP000185221"/>
    </source>
</evidence>